<feature type="non-terminal residue" evidence="1">
    <location>
        <position position="1"/>
    </location>
</feature>
<feature type="non-terminal residue" evidence="1">
    <location>
        <position position="104"/>
    </location>
</feature>
<reference evidence="1" key="1">
    <citation type="submission" date="2015-11" db="EMBL/GenBank/DDBJ databases">
        <title>De novo transcriptome assembly of four potential Pierce s Disease insect vectors from Arizona vineyards.</title>
        <authorList>
            <person name="Tassone E.E."/>
        </authorList>
    </citation>
    <scope>NUCLEOTIDE SEQUENCE</scope>
</reference>
<organism evidence="1">
    <name type="scientific">Homalodisca liturata</name>
    <dbReference type="NCBI Taxonomy" id="320908"/>
    <lineage>
        <taxon>Eukaryota</taxon>
        <taxon>Metazoa</taxon>
        <taxon>Ecdysozoa</taxon>
        <taxon>Arthropoda</taxon>
        <taxon>Hexapoda</taxon>
        <taxon>Insecta</taxon>
        <taxon>Pterygota</taxon>
        <taxon>Neoptera</taxon>
        <taxon>Paraneoptera</taxon>
        <taxon>Hemiptera</taxon>
        <taxon>Auchenorrhyncha</taxon>
        <taxon>Membracoidea</taxon>
        <taxon>Cicadellidae</taxon>
        <taxon>Cicadellinae</taxon>
        <taxon>Proconiini</taxon>
        <taxon>Homalodisca</taxon>
    </lineage>
</organism>
<name>A0A1B6J0I1_9HEMI</name>
<evidence type="ECO:0000313" key="1">
    <source>
        <dbReference type="EMBL" id="JAS92694.1"/>
    </source>
</evidence>
<dbReference type="AlphaFoldDB" id="A0A1B6J0I1"/>
<dbReference type="EMBL" id="GECU01015012">
    <property type="protein sequence ID" value="JAS92694.1"/>
    <property type="molecule type" value="Transcribed_RNA"/>
</dbReference>
<proteinExistence type="predicted"/>
<gene>
    <name evidence="1" type="ORF">g.56787</name>
</gene>
<protein>
    <submittedName>
        <fullName evidence="1">Uncharacterized protein</fullName>
    </submittedName>
</protein>
<accession>A0A1B6J0I1</accession>
<sequence length="104" mass="12297">RISIPPLGDSQFILEKNKEILELKEVQKYLRYTIEISRNGDQVLGALLTSEIKENWLFLSNLIHYSLKYRKGKQRELFLAYSKKVEEKMEAEFEAAIRAEDYAR</sequence>